<feature type="transmembrane region" description="Helical" evidence="1">
    <location>
        <begin position="21"/>
        <end position="41"/>
    </location>
</feature>
<reference evidence="2 3" key="1">
    <citation type="submission" date="2020-08" db="EMBL/GenBank/DDBJ databases">
        <title>Bridging the membrane lipid divide: bacteria of the FCB group superphylum have the potential to synthesize archaeal ether lipids.</title>
        <authorList>
            <person name="Villanueva L."/>
            <person name="Von Meijenfeldt F.A.B."/>
            <person name="Westbye A.B."/>
            <person name="Yadav S."/>
            <person name="Hopmans E.C."/>
            <person name="Dutilh B.E."/>
            <person name="Sinninghe Damste J.S."/>
        </authorList>
    </citation>
    <scope>NUCLEOTIDE SEQUENCE [LARGE SCALE GENOMIC DNA]</scope>
    <source>
        <strain evidence="2">NIOZ-UU30</strain>
    </source>
</reference>
<name>A0A8J6NKM2_9BACT</name>
<evidence type="ECO:0000313" key="3">
    <source>
        <dbReference type="Proteomes" id="UP000603434"/>
    </source>
</evidence>
<dbReference type="Proteomes" id="UP000603434">
    <property type="component" value="Unassembled WGS sequence"/>
</dbReference>
<keyword evidence="1" id="KW-0472">Membrane</keyword>
<gene>
    <name evidence="2" type="ORF">H8E23_03185</name>
</gene>
<dbReference type="EMBL" id="JACNJH010000086">
    <property type="protein sequence ID" value="MBC8360390.1"/>
    <property type="molecule type" value="Genomic_DNA"/>
</dbReference>
<evidence type="ECO:0000313" key="2">
    <source>
        <dbReference type="EMBL" id="MBC8360390.1"/>
    </source>
</evidence>
<accession>A0A8J6NKM2</accession>
<dbReference type="AlphaFoldDB" id="A0A8J6NKM2"/>
<protein>
    <submittedName>
        <fullName evidence="2">Uncharacterized protein</fullName>
    </submittedName>
</protein>
<keyword evidence="1" id="KW-0812">Transmembrane</keyword>
<comment type="caution">
    <text evidence="2">The sequence shown here is derived from an EMBL/GenBank/DDBJ whole genome shotgun (WGS) entry which is preliminary data.</text>
</comment>
<feature type="transmembrane region" description="Helical" evidence="1">
    <location>
        <begin position="53"/>
        <end position="76"/>
    </location>
</feature>
<evidence type="ECO:0000256" key="1">
    <source>
        <dbReference type="SAM" id="Phobius"/>
    </source>
</evidence>
<sequence length="86" mass="10051">MRLDKNPVFRKIIVPWYDSEAACLFMIIFMAFVFLFSLAGVSVVRETVEYHGYLWAPVFLMVMSAGVIVSTTIRLIKRYAYRFSKE</sequence>
<keyword evidence="1" id="KW-1133">Transmembrane helix</keyword>
<proteinExistence type="predicted"/>
<organism evidence="2 3">
    <name type="scientific">Candidatus Desulfatibia profunda</name>
    <dbReference type="NCBI Taxonomy" id="2841695"/>
    <lineage>
        <taxon>Bacteria</taxon>
        <taxon>Pseudomonadati</taxon>
        <taxon>Thermodesulfobacteriota</taxon>
        <taxon>Desulfobacteria</taxon>
        <taxon>Desulfobacterales</taxon>
        <taxon>Desulfobacterales incertae sedis</taxon>
        <taxon>Candidatus Desulfatibia</taxon>
    </lineage>
</organism>